<evidence type="ECO:0000313" key="1">
    <source>
        <dbReference type="EMBL" id="MFC7126667.1"/>
    </source>
</evidence>
<evidence type="ECO:0000313" key="2">
    <source>
        <dbReference type="Proteomes" id="UP001596414"/>
    </source>
</evidence>
<gene>
    <name evidence="1" type="ORF">ACFQJ7_11620</name>
</gene>
<dbReference type="AlphaFoldDB" id="A0ABD5X6S9"/>
<dbReference type="EMBL" id="JBHSZQ010000038">
    <property type="protein sequence ID" value="MFC7126667.1"/>
    <property type="molecule type" value="Genomic_DNA"/>
</dbReference>
<name>A0ABD5X6S9_9EURY</name>
<organism evidence="1 2">
    <name type="scientific">Halovenus rubra</name>
    <dbReference type="NCBI Taxonomy" id="869890"/>
    <lineage>
        <taxon>Archaea</taxon>
        <taxon>Methanobacteriati</taxon>
        <taxon>Methanobacteriota</taxon>
        <taxon>Stenosarchaea group</taxon>
        <taxon>Halobacteria</taxon>
        <taxon>Halobacteriales</taxon>
        <taxon>Haloarculaceae</taxon>
        <taxon>Halovenus</taxon>
    </lineage>
</organism>
<dbReference type="Proteomes" id="UP001596414">
    <property type="component" value="Unassembled WGS sequence"/>
</dbReference>
<reference evidence="1 2" key="1">
    <citation type="journal article" date="2014" name="Int. J. Syst. Evol. Microbiol.">
        <title>Complete genome sequence of Corynebacterium casei LMG S-19264T (=DSM 44701T), isolated from a smear-ripened cheese.</title>
        <authorList>
            <consortium name="US DOE Joint Genome Institute (JGI-PGF)"/>
            <person name="Walter F."/>
            <person name="Albersmeier A."/>
            <person name="Kalinowski J."/>
            <person name="Ruckert C."/>
        </authorList>
    </citation>
    <scope>NUCLEOTIDE SEQUENCE [LARGE SCALE GENOMIC DNA]</scope>
    <source>
        <strain evidence="1 2">CGMCC 4.7215</strain>
    </source>
</reference>
<accession>A0ABD5X6S9</accession>
<protein>
    <submittedName>
        <fullName evidence="1">Uncharacterized protein</fullName>
    </submittedName>
</protein>
<proteinExistence type="predicted"/>
<comment type="caution">
    <text evidence="1">The sequence shown here is derived from an EMBL/GenBank/DDBJ whole genome shotgun (WGS) entry which is preliminary data.</text>
</comment>
<sequence length="109" mass="12700">MQYAKGEPADIDSTWDPLEVTVLLFPNTHYDNIESMYVYSVNVRLLSNLWVVDPTPDNLNQKYLADFLETVADQLPVKQVRREIHGSADFWFDFGIPEYASHFDPEEIF</sequence>
<dbReference type="RefSeq" id="WP_267638733.1">
    <property type="nucleotide sequence ID" value="NZ_JAODIY010000033.1"/>
</dbReference>